<dbReference type="InParanoid" id="F2TV90"/>
<keyword evidence="9" id="KW-1185">Reference proteome</keyword>
<dbReference type="AlphaFoldDB" id="F2TV90"/>
<dbReference type="GO" id="GO:0005576">
    <property type="term" value="C:extracellular region"/>
    <property type="evidence" value="ECO:0007669"/>
    <property type="project" value="TreeGrafter"/>
</dbReference>
<feature type="signal peptide" evidence="7">
    <location>
        <begin position="1"/>
        <end position="21"/>
    </location>
</feature>
<gene>
    <name evidence="8" type="ORF">PTSG_00001</name>
</gene>
<dbReference type="PANTHER" id="PTHR12370">
    <property type="entry name" value="PHOSPHOLIPASE B-RELATED"/>
    <property type="match status" value="1"/>
</dbReference>
<evidence type="ECO:0000313" key="8">
    <source>
        <dbReference type="EMBL" id="EGD71986.1"/>
    </source>
</evidence>
<dbReference type="RefSeq" id="XP_004998558.1">
    <property type="nucleotide sequence ID" value="XM_004998501.1"/>
</dbReference>
<evidence type="ECO:0000256" key="5">
    <source>
        <dbReference type="ARBA" id="ARBA00023098"/>
    </source>
</evidence>
<evidence type="ECO:0000313" key="9">
    <source>
        <dbReference type="Proteomes" id="UP000007799"/>
    </source>
</evidence>
<dbReference type="FunCoup" id="F2TV90">
    <property type="interactions" value="59"/>
</dbReference>
<evidence type="ECO:0000256" key="7">
    <source>
        <dbReference type="RuleBase" id="RU364138"/>
    </source>
</evidence>
<dbReference type="EMBL" id="GL832955">
    <property type="protein sequence ID" value="EGD71986.1"/>
    <property type="molecule type" value="Genomic_DNA"/>
</dbReference>
<feature type="non-terminal residue" evidence="8">
    <location>
        <position position="397"/>
    </location>
</feature>
<evidence type="ECO:0000256" key="3">
    <source>
        <dbReference type="ARBA" id="ARBA00022801"/>
    </source>
</evidence>
<reference evidence="8" key="1">
    <citation type="submission" date="2009-08" db="EMBL/GenBank/DDBJ databases">
        <title>Annotation of Salpingoeca rosetta.</title>
        <authorList>
            <consortium name="The Broad Institute Genome Sequencing Platform"/>
            <person name="Russ C."/>
            <person name="Cuomo C."/>
            <person name="Burger G."/>
            <person name="Gray M.W."/>
            <person name="Holland P.W.H."/>
            <person name="King N."/>
            <person name="Lang F.B.F."/>
            <person name="Roger A.J."/>
            <person name="Ruiz-Trillo I."/>
            <person name="Young S.K."/>
            <person name="Zeng Q."/>
            <person name="Gargeya S."/>
            <person name="Alvarado L."/>
            <person name="Berlin A."/>
            <person name="Chapman S.B."/>
            <person name="Chen Z."/>
            <person name="Freedman E."/>
            <person name="Gellesch M."/>
            <person name="Goldberg J."/>
            <person name="Griggs A."/>
            <person name="Gujja S."/>
            <person name="Heilman E."/>
            <person name="Heiman D."/>
            <person name="Howarth C."/>
            <person name="Mehta T."/>
            <person name="Neiman D."/>
            <person name="Pearson M."/>
            <person name="Roberts A."/>
            <person name="Saif S."/>
            <person name="Shea T."/>
            <person name="Shenoy N."/>
            <person name="Sisk P."/>
            <person name="Stolte C."/>
            <person name="Sykes S."/>
            <person name="White J."/>
            <person name="Yandava C."/>
            <person name="Haas B."/>
            <person name="Nusbaum C."/>
            <person name="Birren B."/>
        </authorList>
    </citation>
    <scope>NUCLEOTIDE SEQUENCE [LARGE SCALE GENOMIC DNA]</scope>
    <source>
        <strain evidence="8">ATCC 50818</strain>
    </source>
</reference>
<keyword evidence="6" id="KW-0325">Glycoprotein</keyword>
<feature type="chain" id="PRO_5011329095" description="Phospholipase B-like" evidence="7">
    <location>
        <begin position="22"/>
        <end position="397"/>
    </location>
</feature>
<organism evidence="9">
    <name type="scientific">Salpingoeca rosetta (strain ATCC 50818 / BSB-021)</name>
    <dbReference type="NCBI Taxonomy" id="946362"/>
    <lineage>
        <taxon>Eukaryota</taxon>
        <taxon>Choanoflagellata</taxon>
        <taxon>Craspedida</taxon>
        <taxon>Salpingoecidae</taxon>
        <taxon>Salpingoeca</taxon>
    </lineage>
</organism>
<dbReference type="GO" id="GO:0004620">
    <property type="term" value="F:phospholipase activity"/>
    <property type="evidence" value="ECO:0007669"/>
    <property type="project" value="InterPro"/>
</dbReference>
<dbReference type="GeneID" id="16067445"/>
<keyword evidence="2 7" id="KW-0732">Signal</keyword>
<keyword evidence="4 7" id="KW-0442">Lipid degradation</keyword>
<comment type="function">
    <text evidence="7">Putative phospholipase.</text>
</comment>
<dbReference type="Pfam" id="PF04916">
    <property type="entry name" value="Phospholip_B"/>
    <property type="match status" value="1"/>
</dbReference>
<sequence length="397" mass="44663">MSARLLVVLVAVAGVVGSVSAATPFIGHRGSVTLDAQGKAKYHDDVLDLNAAAFGSFDAAKNHKSGFGVLQIESNSEETGDRQYYAAGFLEGYLTHSEIYNHHINVLAVFSDLANGPSPELKSYINNQTQWIKKQLANNPSDRYWRQVGMILQQYDGLMDGYNAAAPADKQLESFAFFILNGCGDLFDLLPKYQTKQFPNFDNMTKPEFDLYRSQTGHCSALVKLTGDFSQLFMAHSSWFRYQVTNRIYKHYNLKADVSAAQKISFSSYPGFLESLDDFYLMDSGLVMLQTTNNVFNKDLQKYIHPETLLAWVRVRAATALARDGEEWFDVVKRYNSGSYNNQYMVVDLNKFTPGQPLPDGTLWVGEQIPGLVEYADMTGQLAKGYWPSYNVPYFEK</sequence>
<accession>F2TV90</accession>
<dbReference type="GO" id="GO:0009395">
    <property type="term" value="P:phospholipid catabolic process"/>
    <property type="evidence" value="ECO:0007669"/>
    <property type="project" value="TreeGrafter"/>
</dbReference>
<dbReference type="eggNOG" id="KOG3774">
    <property type="taxonomic scope" value="Eukaryota"/>
</dbReference>
<dbReference type="EC" id="3.1.1.-" evidence="7"/>
<dbReference type="Gene3D" id="3.60.60.30">
    <property type="match status" value="1"/>
</dbReference>
<proteinExistence type="inferred from homology"/>
<dbReference type="OrthoDB" id="419508at2759"/>
<evidence type="ECO:0000256" key="1">
    <source>
        <dbReference type="ARBA" id="ARBA00007835"/>
    </source>
</evidence>
<dbReference type="PANTHER" id="PTHR12370:SF1">
    <property type="entry name" value="PHOSPHOLIPASE B-LIKE 1"/>
    <property type="match status" value="1"/>
</dbReference>
<keyword evidence="3 7" id="KW-0378">Hydrolase</keyword>
<evidence type="ECO:0000256" key="2">
    <source>
        <dbReference type="ARBA" id="ARBA00022729"/>
    </source>
</evidence>
<dbReference type="OMA" id="FIAHVTM"/>
<evidence type="ECO:0000256" key="4">
    <source>
        <dbReference type="ARBA" id="ARBA00022963"/>
    </source>
</evidence>
<dbReference type="Proteomes" id="UP000007799">
    <property type="component" value="Unassembled WGS sequence"/>
</dbReference>
<dbReference type="InterPro" id="IPR007000">
    <property type="entry name" value="PLipase_B-like"/>
</dbReference>
<comment type="similarity">
    <text evidence="1 7">Belongs to the phospholipase B-like family.</text>
</comment>
<evidence type="ECO:0000256" key="6">
    <source>
        <dbReference type="ARBA" id="ARBA00023180"/>
    </source>
</evidence>
<keyword evidence="5 7" id="KW-0443">Lipid metabolism</keyword>
<protein>
    <recommendedName>
        <fullName evidence="7">Phospholipase B-like</fullName>
        <ecNumber evidence="7">3.1.1.-</ecNumber>
    </recommendedName>
</protein>
<name>F2TV90_SALR5</name>
<dbReference type="KEGG" id="sre:PTSG_00001"/>